<sequence length="117" mass="13446">MIEEKVDANKIVILIADAIHKNNYIDALKSYSFPKTVRLVVEEEKRTNDLLITTVNKFKGLEAEIVFLWGMNFVNLDEFREQIYVGISRAKSMMFIVGAKDICTKISEELNEDPMSI</sequence>
<accession>A0A645IJY5</accession>
<dbReference type="SUPFAM" id="SSF52540">
    <property type="entry name" value="P-loop containing nucleoside triphosphate hydrolases"/>
    <property type="match status" value="1"/>
</dbReference>
<reference evidence="2" key="1">
    <citation type="submission" date="2019-08" db="EMBL/GenBank/DDBJ databases">
        <authorList>
            <person name="Kucharzyk K."/>
            <person name="Murdoch R.W."/>
            <person name="Higgins S."/>
            <person name="Loffler F."/>
        </authorList>
    </citation>
    <scope>NUCLEOTIDE SEQUENCE</scope>
</reference>
<dbReference type="InterPro" id="IPR027417">
    <property type="entry name" value="P-loop_NTPase"/>
</dbReference>
<proteinExistence type="predicted"/>
<dbReference type="Pfam" id="PF13538">
    <property type="entry name" value="UvrD_C_2"/>
    <property type="match status" value="1"/>
</dbReference>
<dbReference type="Gene3D" id="3.40.50.300">
    <property type="entry name" value="P-loop containing nucleotide triphosphate hydrolases"/>
    <property type="match status" value="1"/>
</dbReference>
<evidence type="ECO:0000313" key="2">
    <source>
        <dbReference type="EMBL" id="MPN48624.1"/>
    </source>
</evidence>
<dbReference type="InterPro" id="IPR027785">
    <property type="entry name" value="UvrD-like_helicase_C"/>
</dbReference>
<comment type="caution">
    <text evidence="2">The sequence shown here is derived from an EMBL/GenBank/DDBJ whole genome shotgun (WGS) entry which is preliminary data.</text>
</comment>
<dbReference type="EMBL" id="VSSQ01111122">
    <property type="protein sequence ID" value="MPN48624.1"/>
    <property type="molecule type" value="Genomic_DNA"/>
</dbReference>
<feature type="domain" description="UvrD-like helicase C-terminal" evidence="1">
    <location>
        <begin position="51"/>
        <end position="96"/>
    </location>
</feature>
<protein>
    <recommendedName>
        <fullName evidence="1">UvrD-like helicase C-terminal domain-containing protein</fullName>
    </recommendedName>
</protein>
<evidence type="ECO:0000259" key="1">
    <source>
        <dbReference type="Pfam" id="PF13538"/>
    </source>
</evidence>
<gene>
    <name evidence="2" type="ORF">SDC9_196234</name>
</gene>
<organism evidence="2">
    <name type="scientific">bioreactor metagenome</name>
    <dbReference type="NCBI Taxonomy" id="1076179"/>
    <lineage>
        <taxon>unclassified sequences</taxon>
        <taxon>metagenomes</taxon>
        <taxon>ecological metagenomes</taxon>
    </lineage>
</organism>
<name>A0A645IJY5_9ZZZZ</name>
<dbReference type="AlphaFoldDB" id="A0A645IJY5"/>